<evidence type="ECO:0000256" key="7">
    <source>
        <dbReference type="ARBA" id="ARBA00023136"/>
    </source>
</evidence>
<dbReference type="Pfam" id="PF04535">
    <property type="entry name" value="CASP_dom"/>
    <property type="match status" value="1"/>
</dbReference>
<keyword evidence="5 8" id="KW-0812">Transmembrane</keyword>
<feature type="compositionally biased region" description="Basic and acidic residues" evidence="9">
    <location>
        <begin position="1"/>
        <end position="11"/>
    </location>
</feature>
<dbReference type="OrthoDB" id="610574at2759"/>
<dbReference type="Gramene" id="RZC67558">
    <property type="protein sequence ID" value="RZC67558"/>
    <property type="gene ID" value="C5167_011248"/>
</dbReference>
<keyword evidence="4 8" id="KW-1003">Cell membrane</keyword>
<feature type="transmembrane region" description="Helical" evidence="8">
    <location>
        <begin position="85"/>
        <end position="108"/>
    </location>
</feature>
<comment type="subunit">
    <text evidence="3 8">Homodimer and heterodimers.</text>
</comment>
<evidence type="ECO:0000256" key="3">
    <source>
        <dbReference type="ARBA" id="ARBA00011489"/>
    </source>
</evidence>
<feature type="region of interest" description="Disordered" evidence="9">
    <location>
        <begin position="1"/>
        <end position="24"/>
    </location>
</feature>
<evidence type="ECO:0000256" key="2">
    <source>
        <dbReference type="ARBA" id="ARBA00007651"/>
    </source>
</evidence>
<dbReference type="GO" id="GO:0005886">
    <property type="term" value="C:plasma membrane"/>
    <property type="evidence" value="ECO:0007669"/>
    <property type="project" value="UniProtKB-SubCell"/>
</dbReference>
<evidence type="ECO:0000256" key="4">
    <source>
        <dbReference type="ARBA" id="ARBA00022475"/>
    </source>
</evidence>
<keyword evidence="7 8" id="KW-0472">Membrane</keyword>
<comment type="similarity">
    <text evidence="2 8">Belongs to the Casparian strip membrane proteins (CASP) family.</text>
</comment>
<evidence type="ECO:0000256" key="5">
    <source>
        <dbReference type="ARBA" id="ARBA00022692"/>
    </source>
</evidence>
<sequence length="206" mass="22141">MDHENGGRKPEVIAGGSDEPKTHKSRHSCMYWGILLLLRFLALSATVLATLIMSLNKESKTMVVATIGTNPIKATLVTKFQNTPAFVFFVIVTSIVSFHNLVMLLTELFGHKFGFKGIKLLAMTLLDMGAVVLLSGATGGAASIAQLGKNGNTHARWNKICDKFEKYCGRGSGALIAAFIGIILLLVLNVTSTIAIHKNTRSSSAH</sequence>
<dbReference type="OMA" id="KCCSTTA"/>
<protein>
    <recommendedName>
        <fullName evidence="8">CASP-like protein</fullName>
    </recommendedName>
</protein>
<comment type="subcellular location">
    <subcellularLocation>
        <location evidence="1 8">Cell membrane</location>
        <topology evidence="1 8">Multi-pass membrane protein</topology>
    </subcellularLocation>
</comment>
<reference evidence="11 12" key="1">
    <citation type="journal article" date="2018" name="Science">
        <title>The opium poppy genome and morphinan production.</title>
        <authorList>
            <person name="Guo L."/>
            <person name="Winzer T."/>
            <person name="Yang X."/>
            <person name="Li Y."/>
            <person name="Ning Z."/>
            <person name="He Z."/>
            <person name="Teodor R."/>
            <person name="Lu Y."/>
            <person name="Bowser T.A."/>
            <person name="Graham I.A."/>
            <person name="Ye K."/>
        </authorList>
    </citation>
    <scope>NUCLEOTIDE SEQUENCE [LARGE SCALE GENOMIC DNA]</scope>
    <source>
        <strain evidence="12">cv. HN1</strain>
        <tissue evidence="11">Leaves</tissue>
    </source>
</reference>
<evidence type="ECO:0000256" key="8">
    <source>
        <dbReference type="RuleBase" id="RU361233"/>
    </source>
</evidence>
<evidence type="ECO:0000256" key="9">
    <source>
        <dbReference type="SAM" id="MobiDB-lite"/>
    </source>
</evidence>
<evidence type="ECO:0000259" key="10">
    <source>
        <dbReference type="Pfam" id="PF04535"/>
    </source>
</evidence>
<feature type="transmembrane region" description="Helical" evidence="8">
    <location>
        <begin position="31"/>
        <end position="53"/>
    </location>
</feature>
<keyword evidence="6 8" id="KW-1133">Transmembrane helix</keyword>
<organism evidence="11 12">
    <name type="scientific">Papaver somniferum</name>
    <name type="common">Opium poppy</name>
    <dbReference type="NCBI Taxonomy" id="3469"/>
    <lineage>
        <taxon>Eukaryota</taxon>
        <taxon>Viridiplantae</taxon>
        <taxon>Streptophyta</taxon>
        <taxon>Embryophyta</taxon>
        <taxon>Tracheophyta</taxon>
        <taxon>Spermatophyta</taxon>
        <taxon>Magnoliopsida</taxon>
        <taxon>Ranunculales</taxon>
        <taxon>Papaveraceae</taxon>
        <taxon>Papaveroideae</taxon>
        <taxon>Papaver</taxon>
    </lineage>
</organism>
<proteinExistence type="inferred from homology"/>
<dbReference type="Proteomes" id="UP000316621">
    <property type="component" value="Chromosome 6"/>
</dbReference>
<dbReference type="EMBL" id="CM010720">
    <property type="protein sequence ID" value="RZC67558.1"/>
    <property type="molecule type" value="Genomic_DNA"/>
</dbReference>
<gene>
    <name evidence="11" type="ORF">C5167_011248</name>
</gene>
<feature type="transmembrane region" description="Helical" evidence="8">
    <location>
        <begin position="174"/>
        <end position="196"/>
    </location>
</feature>
<keyword evidence="12" id="KW-1185">Reference proteome</keyword>
<dbReference type="InterPro" id="IPR044173">
    <property type="entry name" value="CASPL"/>
</dbReference>
<dbReference type="InterPro" id="IPR006702">
    <property type="entry name" value="CASP_dom"/>
</dbReference>
<evidence type="ECO:0000313" key="11">
    <source>
        <dbReference type="EMBL" id="RZC67558.1"/>
    </source>
</evidence>
<accession>A0A4Y7K6F9</accession>
<dbReference type="InterPro" id="IPR006459">
    <property type="entry name" value="CASP/CASPL"/>
</dbReference>
<dbReference type="PANTHER" id="PTHR36488">
    <property type="entry name" value="CASP-LIKE PROTEIN 1U1"/>
    <property type="match status" value="1"/>
</dbReference>
<dbReference type="NCBIfam" id="TIGR01569">
    <property type="entry name" value="A_tha_TIGR01569"/>
    <property type="match status" value="1"/>
</dbReference>
<evidence type="ECO:0000313" key="12">
    <source>
        <dbReference type="Proteomes" id="UP000316621"/>
    </source>
</evidence>
<dbReference type="AlphaFoldDB" id="A0A4Y7K6F9"/>
<dbReference type="PANTHER" id="PTHR36488:SF8">
    <property type="entry name" value="CASP-LIKE PROTEIN 1U1"/>
    <property type="match status" value="1"/>
</dbReference>
<feature type="domain" description="Casparian strip membrane protein" evidence="10">
    <location>
        <begin position="34"/>
        <end position="184"/>
    </location>
</feature>
<evidence type="ECO:0000256" key="1">
    <source>
        <dbReference type="ARBA" id="ARBA00004651"/>
    </source>
</evidence>
<evidence type="ECO:0000256" key="6">
    <source>
        <dbReference type="ARBA" id="ARBA00022989"/>
    </source>
</evidence>
<feature type="transmembrane region" description="Helical" evidence="8">
    <location>
        <begin position="120"/>
        <end position="145"/>
    </location>
</feature>
<name>A0A4Y7K6F9_PAPSO</name>